<protein>
    <submittedName>
        <fullName evidence="1">DUF2093 domain-containing protein</fullName>
    </submittedName>
</protein>
<accession>A0A553WC88</accession>
<evidence type="ECO:0000313" key="1">
    <source>
        <dbReference type="EMBL" id="TSB02294.1"/>
    </source>
</evidence>
<dbReference type="InterPro" id="IPR018661">
    <property type="entry name" value="DUF2093"/>
</dbReference>
<dbReference type="EMBL" id="VKKU01000002">
    <property type="protein sequence ID" value="TSB02294.1"/>
    <property type="molecule type" value="Genomic_DNA"/>
</dbReference>
<dbReference type="RefSeq" id="WP_143777512.1">
    <property type="nucleotide sequence ID" value="NZ_VKKU01000002.1"/>
</dbReference>
<dbReference type="AlphaFoldDB" id="A0A553WC88"/>
<reference evidence="1 2" key="1">
    <citation type="submission" date="2019-07" db="EMBL/GenBank/DDBJ databases">
        <authorList>
            <person name="Park M."/>
        </authorList>
    </citation>
    <scope>NUCLEOTIDE SEQUENCE [LARGE SCALE GENOMIC DNA]</scope>
    <source>
        <strain evidence="1 2">KCTC32445</strain>
    </source>
</reference>
<evidence type="ECO:0000313" key="2">
    <source>
        <dbReference type="Proteomes" id="UP000320160"/>
    </source>
</evidence>
<dbReference type="Proteomes" id="UP000320160">
    <property type="component" value="Unassembled WGS sequence"/>
</dbReference>
<dbReference type="OrthoDB" id="9801906at2"/>
<dbReference type="Pfam" id="PF09866">
    <property type="entry name" value="DUF2093"/>
    <property type="match status" value="1"/>
</dbReference>
<sequence length="67" mass="7403">MLMLSKNKVARLHYMANGFRLLSPGDHVLCAVTGQAIPLEELRYWSVIKQEPYASAEISTRAALGKG</sequence>
<comment type="caution">
    <text evidence="1">The sequence shown here is derived from an EMBL/GenBank/DDBJ whole genome shotgun (WGS) entry which is preliminary data.</text>
</comment>
<gene>
    <name evidence="1" type="ORF">FOM92_14435</name>
</gene>
<organism evidence="1 2">
    <name type="scientific">Sphingorhabdus contaminans</name>
    <dbReference type="NCBI Taxonomy" id="1343899"/>
    <lineage>
        <taxon>Bacteria</taxon>
        <taxon>Pseudomonadati</taxon>
        <taxon>Pseudomonadota</taxon>
        <taxon>Alphaproteobacteria</taxon>
        <taxon>Sphingomonadales</taxon>
        <taxon>Sphingomonadaceae</taxon>
        <taxon>Sphingorhabdus</taxon>
    </lineage>
</organism>
<name>A0A553WC88_9SPHN</name>
<keyword evidence="2" id="KW-1185">Reference proteome</keyword>
<proteinExistence type="predicted"/>